<evidence type="ECO:0000256" key="1">
    <source>
        <dbReference type="ARBA" id="ARBA00022723"/>
    </source>
</evidence>
<comment type="caution">
    <text evidence="3">The sequence shown here is derived from an EMBL/GenBank/DDBJ whole genome shotgun (WGS) entry which is preliminary data.</text>
</comment>
<evidence type="ECO:0000313" key="3">
    <source>
        <dbReference type="EMBL" id="CAD8175110.1"/>
    </source>
</evidence>
<proteinExistence type="predicted"/>
<gene>
    <name evidence="3" type="ORF">POCTA_138.1.T0650029</name>
</gene>
<dbReference type="OrthoDB" id="309577at2759"/>
<dbReference type="GO" id="GO:0046872">
    <property type="term" value="F:metal ion binding"/>
    <property type="evidence" value="ECO:0007669"/>
    <property type="project" value="UniProtKB-KW"/>
</dbReference>
<dbReference type="InterPro" id="IPR018957">
    <property type="entry name" value="Znf_C3HC4_RING-type"/>
</dbReference>
<evidence type="ECO:0000259" key="2">
    <source>
        <dbReference type="Pfam" id="PF00097"/>
    </source>
</evidence>
<keyword evidence="1" id="KW-0479">Metal-binding</keyword>
<organism evidence="3 4">
    <name type="scientific">Paramecium octaurelia</name>
    <dbReference type="NCBI Taxonomy" id="43137"/>
    <lineage>
        <taxon>Eukaryota</taxon>
        <taxon>Sar</taxon>
        <taxon>Alveolata</taxon>
        <taxon>Ciliophora</taxon>
        <taxon>Intramacronucleata</taxon>
        <taxon>Oligohymenophorea</taxon>
        <taxon>Peniculida</taxon>
        <taxon>Parameciidae</taxon>
        <taxon>Paramecium</taxon>
    </lineage>
</organism>
<feature type="domain" description="Zinc finger C3HC4 RING-type" evidence="2">
    <location>
        <begin position="244"/>
        <end position="277"/>
    </location>
</feature>
<accession>A0A8S1VD38</accession>
<dbReference type="EMBL" id="CAJJDP010000064">
    <property type="protein sequence ID" value="CAD8175110.1"/>
    <property type="molecule type" value="Genomic_DNA"/>
</dbReference>
<dbReference type="OMA" id="RSACIMC"/>
<evidence type="ECO:0000313" key="4">
    <source>
        <dbReference type="Proteomes" id="UP000683925"/>
    </source>
</evidence>
<name>A0A8S1VD38_PAROT</name>
<reference evidence="3" key="1">
    <citation type="submission" date="2021-01" db="EMBL/GenBank/DDBJ databases">
        <authorList>
            <consortium name="Genoscope - CEA"/>
            <person name="William W."/>
        </authorList>
    </citation>
    <scope>NUCLEOTIDE SEQUENCE</scope>
</reference>
<keyword evidence="4" id="KW-1185">Reference proteome</keyword>
<sequence length="352" mass="41929">MSVQIPYNQNSCFKDRHITPNNLFNQIETDLRLITEKCTKQIQKTNLVHEKIMYNQVLDHINQMIQNNSEKHILFKQNHFQINDNYKQQQTNSKLDVQMSYFVTFVFQFETKEEEFTHQLSFKQLYLFLLKEYSVIIKSMFVILDQQENIINPDDWDQPFLCGNKAQSLFIIQSLSQYLMPQKSQIAPRESQTSAQSQKTSEVFSLFKSCNPIFQDVKKESRLYQSHSTIQKYNSLMNSIAYRCKYCNQEIQNQQIMLKCYHNYHEDCLTSMLKSQIQSGQPILNCLCNYKIHINELDLLTNYLKENLFNNQIDTIYQRQQGQFIKCKNCKFFYMKTQNKSQIRSACIMCST</sequence>
<dbReference type="AlphaFoldDB" id="A0A8S1VD38"/>
<protein>
    <recommendedName>
        <fullName evidence="2">Zinc finger C3HC4 RING-type domain-containing protein</fullName>
    </recommendedName>
</protein>
<dbReference type="Proteomes" id="UP000683925">
    <property type="component" value="Unassembled WGS sequence"/>
</dbReference>
<dbReference type="Pfam" id="PF00097">
    <property type="entry name" value="zf-C3HC4"/>
    <property type="match status" value="1"/>
</dbReference>